<name>A0A806CGC1_ZYMMO</name>
<dbReference type="EMBL" id="CP001884">
    <property type="protein sequence ID" value="ADC33898.1"/>
    <property type="molecule type" value="Genomic_DNA"/>
</dbReference>
<dbReference type="AlphaFoldDB" id="A0A806CGC1"/>
<protein>
    <submittedName>
        <fullName evidence="1">Uncharacterized protein</fullName>
    </submittedName>
</protein>
<geneLocation type="plasmid" evidence="1">
    <name>pZZM404</name>
</geneLocation>
<reference evidence="1" key="1">
    <citation type="submission" date="2010-01" db="EMBL/GenBank/DDBJ databases">
        <title>Complete sequence of plasmid4 of Zymomonas mobilis subsp. mobilis ZM4.</title>
        <authorList>
            <consortium name="US DOE Joint Genome Institute"/>
            <person name="Lucas S."/>
            <person name="Copeland A."/>
            <person name="Lapidus A."/>
            <person name="Glavina del Rio T."/>
            <person name="Tice H."/>
            <person name="Bruce D."/>
            <person name="Goodwin L."/>
            <person name="Pitluck S."/>
            <person name="Balakireva M."/>
            <person name="Brettin T."/>
            <person name="Detter J.C."/>
            <person name="Han C."/>
            <person name="Larimer F."/>
            <person name="Land M."/>
            <person name="Hauser L."/>
            <person name="Kyrpides N."/>
            <person name="Mikhailova N."/>
            <person name="Pappas K."/>
        </authorList>
    </citation>
    <scope>NUCLEOTIDE SEQUENCE [LARGE SCALE GENOMIC DNA]</scope>
    <source>
        <strain evidence="1">ZM4</strain>
        <plasmid evidence="1">pZZM404</plasmid>
    </source>
</reference>
<sequence>MTRHSGSLTLSLGVIRLFPISNLIANPLIPIYSEKSVSITEEPPHIER</sequence>
<gene>
    <name evidence="1" type="ORF">ZZM4_0132</name>
</gene>
<accession>A0A806CGC1</accession>
<organism evidence="1">
    <name type="scientific">Zymomonas mobilis subsp. mobilis (strain ATCC 31821 / ZM4 / CP4)</name>
    <dbReference type="NCBI Taxonomy" id="264203"/>
    <lineage>
        <taxon>Bacteria</taxon>
        <taxon>Pseudomonadati</taxon>
        <taxon>Pseudomonadota</taxon>
        <taxon>Alphaproteobacteria</taxon>
        <taxon>Sphingomonadales</taxon>
        <taxon>Zymomonadaceae</taxon>
        <taxon>Zymomonas</taxon>
    </lineage>
</organism>
<proteinExistence type="predicted"/>
<keyword evidence="1" id="KW-0614">Plasmid</keyword>
<evidence type="ECO:0000313" key="1">
    <source>
        <dbReference type="EMBL" id="ADC33898.1"/>
    </source>
</evidence>